<dbReference type="PANTHER" id="PTHR45138">
    <property type="entry name" value="REGULATORY COMPONENTS OF SENSORY TRANSDUCTION SYSTEM"/>
    <property type="match status" value="1"/>
</dbReference>
<accession>A0A244CW56</accession>
<name>A0A244CW56_PSEDV</name>
<dbReference type="InterPro" id="IPR050469">
    <property type="entry name" value="Diguanylate_Cyclase"/>
</dbReference>
<dbReference type="CDD" id="cd01949">
    <property type="entry name" value="GGDEF"/>
    <property type="match status" value="1"/>
</dbReference>
<dbReference type="NCBIfam" id="TIGR00254">
    <property type="entry name" value="GGDEF"/>
    <property type="match status" value="1"/>
</dbReference>
<comment type="catalytic activity">
    <reaction evidence="2">
        <text>2 GTP = 3',3'-c-di-GMP + 2 diphosphate</text>
        <dbReference type="Rhea" id="RHEA:24898"/>
        <dbReference type="ChEBI" id="CHEBI:33019"/>
        <dbReference type="ChEBI" id="CHEBI:37565"/>
        <dbReference type="ChEBI" id="CHEBI:58805"/>
        <dbReference type="EC" id="2.7.7.65"/>
    </reaction>
</comment>
<dbReference type="GO" id="GO:1902201">
    <property type="term" value="P:negative regulation of bacterial-type flagellum-dependent cell motility"/>
    <property type="evidence" value="ECO:0007669"/>
    <property type="project" value="TreeGrafter"/>
</dbReference>
<evidence type="ECO:0000313" key="5">
    <source>
        <dbReference type="Proteomes" id="UP000194841"/>
    </source>
</evidence>
<dbReference type="GO" id="GO:0043709">
    <property type="term" value="P:cell adhesion involved in single-species biofilm formation"/>
    <property type="evidence" value="ECO:0007669"/>
    <property type="project" value="TreeGrafter"/>
</dbReference>
<evidence type="ECO:0000256" key="2">
    <source>
        <dbReference type="ARBA" id="ARBA00034247"/>
    </source>
</evidence>
<sequence length="329" mass="36927">MAIAQDKMTQVCLFLERHNLVPLPINYHVAYAYVSNTQATLSNTIDSNIANNITLDNFLMETWFNEYLSFETKSNDALLKGANNVVDTINQATEQCTDSVNQYLAQLDSGLVAIDETNITQSRQIISELIEASYELKAEQLKIQERILQAQAETYKTQLKIDELKKERYSDPLTGLYQQAYLNQQVTLWQQDSHSLCAIAINIDHFNEFNSRYGHLIGDIVLNKVAKKVQSYVLESGLPVRTRGEEFMVFLPDIDINTASEIAEKIRGGVEKLRFVSSRSGKRLPTITVSVGVAKNAIEEDLSLLTSNASQALQQAKLNGRNTVVNSLN</sequence>
<dbReference type="GO" id="GO:0052621">
    <property type="term" value="F:diguanylate cyclase activity"/>
    <property type="evidence" value="ECO:0007669"/>
    <property type="project" value="UniProtKB-EC"/>
</dbReference>
<gene>
    <name evidence="4" type="ORF">B1199_05960</name>
</gene>
<evidence type="ECO:0000256" key="1">
    <source>
        <dbReference type="ARBA" id="ARBA00012528"/>
    </source>
</evidence>
<dbReference type="GO" id="GO:0005886">
    <property type="term" value="C:plasma membrane"/>
    <property type="evidence" value="ECO:0007669"/>
    <property type="project" value="TreeGrafter"/>
</dbReference>
<dbReference type="OrthoDB" id="9812260at2"/>
<keyword evidence="5" id="KW-1185">Reference proteome</keyword>
<dbReference type="Gene3D" id="3.30.70.270">
    <property type="match status" value="1"/>
</dbReference>
<dbReference type="SMART" id="SM00267">
    <property type="entry name" value="GGDEF"/>
    <property type="match status" value="1"/>
</dbReference>
<comment type="caution">
    <text evidence="4">The sequence shown here is derived from an EMBL/GenBank/DDBJ whole genome shotgun (WGS) entry which is preliminary data.</text>
</comment>
<evidence type="ECO:0000259" key="3">
    <source>
        <dbReference type="PROSITE" id="PS50887"/>
    </source>
</evidence>
<dbReference type="Proteomes" id="UP000194841">
    <property type="component" value="Unassembled WGS sequence"/>
</dbReference>
<dbReference type="EMBL" id="MWPV01000001">
    <property type="protein sequence ID" value="OUL59828.1"/>
    <property type="molecule type" value="Genomic_DNA"/>
</dbReference>
<dbReference type="AlphaFoldDB" id="A0A244CW56"/>
<evidence type="ECO:0000313" key="4">
    <source>
        <dbReference type="EMBL" id="OUL59828.1"/>
    </source>
</evidence>
<dbReference type="InterPro" id="IPR029787">
    <property type="entry name" value="Nucleotide_cyclase"/>
</dbReference>
<dbReference type="PANTHER" id="PTHR45138:SF9">
    <property type="entry name" value="DIGUANYLATE CYCLASE DGCM-RELATED"/>
    <property type="match status" value="1"/>
</dbReference>
<organism evidence="4 5">
    <name type="scientific">Pseudoalteromonas ulvae</name>
    <dbReference type="NCBI Taxonomy" id="107327"/>
    <lineage>
        <taxon>Bacteria</taxon>
        <taxon>Pseudomonadati</taxon>
        <taxon>Pseudomonadota</taxon>
        <taxon>Gammaproteobacteria</taxon>
        <taxon>Alteromonadales</taxon>
        <taxon>Pseudoalteromonadaceae</taxon>
        <taxon>Pseudoalteromonas</taxon>
    </lineage>
</organism>
<dbReference type="Pfam" id="PF00990">
    <property type="entry name" value="GGDEF"/>
    <property type="match status" value="1"/>
</dbReference>
<feature type="domain" description="GGDEF" evidence="3">
    <location>
        <begin position="194"/>
        <end position="329"/>
    </location>
</feature>
<dbReference type="PROSITE" id="PS50887">
    <property type="entry name" value="GGDEF"/>
    <property type="match status" value="1"/>
</dbReference>
<dbReference type="EC" id="2.7.7.65" evidence="1"/>
<dbReference type="InterPro" id="IPR000160">
    <property type="entry name" value="GGDEF_dom"/>
</dbReference>
<protein>
    <recommendedName>
        <fullName evidence="1">diguanylate cyclase</fullName>
        <ecNumber evidence="1">2.7.7.65</ecNumber>
    </recommendedName>
</protein>
<dbReference type="SUPFAM" id="SSF55073">
    <property type="entry name" value="Nucleotide cyclase"/>
    <property type="match status" value="1"/>
</dbReference>
<proteinExistence type="predicted"/>
<reference evidence="4 5" key="1">
    <citation type="submission" date="2017-02" db="EMBL/GenBank/DDBJ databases">
        <title>Pseudoalteromonas ulvae TC14 Genome.</title>
        <authorList>
            <person name="Molmeret M."/>
        </authorList>
    </citation>
    <scope>NUCLEOTIDE SEQUENCE [LARGE SCALE GENOMIC DNA]</scope>
    <source>
        <strain evidence="4">TC14</strain>
    </source>
</reference>
<dbReference type="InterPro" id="IPR043128">
    <property type="entry name" value="Rev_trsase/Diguanyl_cyclase"/>
</dbReference>